<evidence type="ECO:0000256" key="6">
    <source>
        <dbReference type="ARBA" id="ARBA00023136"/>
    </source>
</evidence>
<evidence type="ECO:0000256" key="7">
    <source>
        <dbReference type="ARBA" id="ARBA00049119"/>
    </source>
</evidence>
<evidence type="ECO:0000256" key="1">
    <source>
        <dbReference type="ARBA" id="ARBA00004141"/>
    </source>
</evidence>
<comment type="caution">
    <text evidence="10">The sequence shown here is derived from an EMBL/GenBank/DDBJ whole genome shotgun (WGS) entry which is preliminary data.</text>
</comment>
<keyword evidence="11" id="KW-1185">Reference proteome</keyword>
<dbReference type="SUPFAM" id="SSF103473">
    <property type="entry name" value="MFS general substrate transporter"/>
    <property type="match status" value="1"/>
</dbReference>
<dbReference type="InterPro" id="IPR003663">
    <property type="entry name" value="Sugar/inositol_transpt"/>
</dbReference>
<comment type="subcellular location">
    <subcellularLocation>
        <location evidence="1">Membrane</location>
        <topology evidence="1">Multi-pass membrane protein</topology>
    </subcellularLocation>
</comment>
<dbReference type="Proteomes" id="UP000183567">
    <property type="component" value="Unassembled WGS sequence"/>
</dbReference>
<feature type="transmembrane region" description="Helical" evidence="8">
    <location>
        <begin position="452"/>
        <end position="472"/>
    </location>
</feature>
<feature type="transmembrane region" description="Helical" evidence="8">
    <location>
        <begin position="422"/>
        <end position="446"/>
    </location>
</feature>
<evidence type="ECO:0000256" key="5">
    <source>
        <dbReference type="ARBA" id="ARBA00022989"/>
    </source>
</evidence>
<feature type="transmembrane region" description="Helical" evidence="8">
    <location>
        <begin position="387"/>
        <end position="410"/>
    </location>
</feature>
<feature type="transmembrane region" description="Helical" evidence="8">
    <location>
        <begin position="324"/>
        <end position="344"/>
    </location>
</feature>
<comment type="similarity">
    <text evidence="2">Belongs to the major facilitator superfamily. Sugar transporter (TC 2.A.1.1) family.</text>
</comment>
<keyword evidence="6 8" id="KW-0472">Membrane</keyword>
<dbReference type="PROSITE" id="PS50850">
    <property type="entry name" value="MFS"/>
    <property type="match status" value="1"/>
</dbReference>
<dbReference type="InterPro" id="IPR036259">
    <property type="entry name" value="MFS_trans_sf"/>
</dbReference>
<dbReference type="PRINTS" id="PR00171">
    <property type="entry name" value="SUGRTRNSPORT"/>
</dbReference>
<evidence type="ECO:0000313" key="10">
    <source>
        <dbReference type="EMBL" id="OJA19628.1"/>
    </source>
</evidence>
<gene>
    <name evidence="10" type="ORF">AZE42_03854</name>
</gene>
<dbReference type="EMBL" id="LVVM01000969">
    <property type="protein sequence ID" value="OJA19628.1"/>
    <property type="molecule type" value="Genomic_DNA"/>
</dbReference>
<dbReference type="PANTHER" id="PTHR48022">
    <property type="entry name" value="PLASTIDIC GLUCOSE TRANSPORTER 4"/>
    <property type="match status" value="1"/>
</dbReference>
<dbReference type="InterPro" id="IPR020846">
    <property type="entry name" value="MFS_dom"/>
</dbReference>
<dbReference type="STRING" id="180088.A0A1J8R6W0"/>
<keyword evidence="4 8" id="KW-0812">Transmembrane</keyword>
<feature type="domain" description="Major facilitator superfamily (MFS) profile" evidence="9">
    <location>
        <begin position="1"/>
        <end position="476"/>
    </location>
</feature>
<organism evidence="10 11">
    <name type="scientific">Rhizopogon vesiculosus</name>
    <dbReference type="NCBI Taxonomy" id="180088"/>
    <lineage>
        <taxon>Eukaryota</taxon>
        <taxon>Fungi</taxon>
        <taxon>Dikarya</taxon>
        <taxon>Basidiomycota</taxon>
        <taxon>Agaricomycotina</taxon>
        <taxon>Agaricomycetes</taxon>
        <taxon>Agaricomycetidae</taxon>
        <taxon>Boletales</taxon>
        <taxon>Suillineae</taxon>
        <taxon>Rhizopogonaceae</taxon>
        <taxon>Rhizopogon</taxon>
    </lineage>
</organism>
<dbReference type="InterPro" id="IPR005828">
    <property type="entry name" value="MFS_sugar_transport-like"/>
</dbReference>
<dbReference type="PROSITE" id="PS00216">
    <property type="entry name" value="SUGAR_TRANSPORT_1"/>
    <property type="match status" value="1"/>
</dbReference>
<dbReference type="GO" id="GO:0005351">
    <property type="term" value="F:carbohydrate:proton symporter activity"/>
    <property type="evidence" value="ECO:0007669"/>
    <property type="project" value="TreeGrafter"/>
</dbReference>
<keyword evidence="5 8" id="KW-1133">Transmembrane helix</keyword>
<reference evidence="10 11" key="1">
    <citation type="submission" date="2016-03" db="EMBL/GenBank/DDBJ databases">
        <title>Comparative genomics of the ectomycorrhizal sister species Rhizopogon vinicolor and Rhizopogon vesiculosus (Basidiomycota: Boletales) reveals a divergence of the mating type B locus.</title>
        <authorList>
            <person name="Mujic A.B."/>
            <person name="Kuo A."/>
            <person name="Tritt A."/>
            <person name="Lipzen A."/>
            <person name="Chen C."/>
            <person name="Johnson J."/>
            <person name="Sharma A."/>
            <person name="Barry K."/>
            <person name="Grigoriev I.V."/>
            <person name="Spatafora J.W."/>
        </authorList>
    </citation>
    <scope>NUCLEOTIDE SEQUENCE [LARGE SCALE GENOMIC DNA]</scope>
    <source>
        <strain evidence="10 11">AM-OR11-056</strain>
    </source>
</reference>
<dbReference type="GO" id="GO:0016020">
    <property type="term" value="C:membrane"/>
    <property type="evidence" value="ECO:0007669"/>
    <property type="project" value="UniProtKB-SubCell"/>
</dbReference>
<name>A0A1J8R6W0_9AGAM</name>
<dbReference type="Gene3D" id="1.20.1250.20">
    <property type="entry name" value="MFS general substrate transporter like domains"/>
    <property type="match status" value="1"/>
</dbReference>
<accession>A0A1J8R6W0</accession>
<dbReference type="AlphaFoldDB" id="A0A1J8R6W0"/>
<sequence>MESFGAAFPDLYMNPILTAWCVSTLSIAASFGSYANGAVCDKTGRRESVKHNVLIFLIGSSLQTGATSSKYLFAGRAVAGYALGCLTHVIPMYIAEISTANIRGFLISLLQLALTVGFVVGYWIADATSYIGGTRCAPGVPYTGPLLTGSPTFNPYHDVPVGGCTGQTQASWRVPLGLQLFPALCLGIGMFFMPDSPGWLVESNREGEAAQTLSRLRRKPADDHSVRFELLEIMAEVRYTREVTKAIIPNAGPYRLFIHKLVSFGSRKMTKRLFVGCLPMSFQQNMSLVHLLIINVTHFSLEAIIYYAPLVFSQMNLSDNTTSLLVGLFGLVNIFATLPGAILVDRMGRRPLLLSGAAGCFICMVVMGTIVTVYGPHWPSNGVMVQAIIASLFLFNIFFSYSWNSIGLVIPSEIFPLHYRSIGLSFTTPSIWISNFMATLSLPGFVEKSGGLAYYMTAVTCLLGFLAVKFLFPETKGYALEDMDTAFGSKVTDSEREHKERIYRDLGLPVKAPPTV</sequence>
<dbReference type="InterPro" id="IPR005829">
    <property type="entry name" value="Sugar_transporter_CS"/>
</dbReference>
<dbReference type="Pfam" id="PF00083">
    <property type="entry name" value="Sugar_tr"/>
    <property type="match status" value="1"/>
</dbReference>
<dbReference type="PANTHER" id="PTHR48022:SF48">
    <property type="entry name" value="SUGAR TRANSPORTER, PUTATIVE (AFU_ORTHOLOGUE AFUA_3G06730)-RELATED"/>
    <property type="match status" value="1"/>
</dbReference>
<feature type="transmembrane region" description="Helical" evidence="8">
    <location>
        <begin position="351"/>
        <end position="375"/>
    </location>
</feature>
<keyword evidence="3" id="KW-0813">Transport</keyword>
<feature type="transmembrane region" description="Helical" evidence="8">
    <location>
        <begin position="288"/>
        <end position="312"/>
    </location>
</feature>
<evidence type="ECO:0000256" key="4">
    <source>
        <dbReference type="ARBA" id="ARBA00022692"/>
    </source>
</evidence>
<feature type="transmembrane region" description="Helical" evidence="8">
    <location>
        <begin position="102"/>
        <end position="125"/>
    </location>
</feature>
<proteinExistence type="inferred from homology"/>
<evidence type="ECO:0000256" key="3">
    <source>
        <dbReference type="ARBA" id="ARBA00022448"/>
    </source>
</evidence>
<evidence type="ECO:0000259" key="9">
    <source>
        <dbReference type="PROSITE" id="PS50850"/>
    </source>
</evidence>
<feature type="transmembrane region" description="Helical" evidence="8">
    <location>
        <begin position="12"/>
        <end position="32"/>
    </location>
</feature>
<comment type="catalytic activity">
    <reaction evidence="7">
        <text>myo-inositol(out) + H(+)(out) = myo-inositol(in) + H(+)(in)</text>
        <dbReference type="Rhea" id="RHEA:60364"/>
        <dbReference type="ChEBI" id="CHEBI:15378"/>
        <dbReference type="ChEBI" id="CHEBI:17268"/>
    </reaction>
</comment>
<dbReference type="InterPro" id="IPR050360">
    <property type="entry name" value="MFS_Sugar_Transporters"/>
</dbReference>
<evidence type="ECO:0000313" key="11">
    <source>
        <dbReference type="Proteomes" id="UP000183567"/>
    </source>
</evidence>
<protein>
    <recommendedName>
        <fullName evidence="9">Major facilitator superfamily (MFS) profile domain-containing protein</fullName>
    </recommendedName>
</protein>
<evidence type="ECO:0000256" key="2">
    <source>
        <dbReference type="ARBA" id="ARBA00010992"/>
    </source>
</evidence>
<dbReference type="OrthoDB" id="6612291at2759"/>
<evidence type="ECO:0000256" key="8">
    <source>
        <dbReference type="SAM" id="Phobius"/>
    </source>
</evidence>
<feature type="transmembrane region" description="Helical" evidence="8">
    <location>
        <begin position="78"/>
        <end position="95"/>
    </location>
</feature>